<keyword evidence="12" id="KW-1185">Reference proteome</keyword>
<dbReference type="Gene3D" id="1.10.10.1600">
    <property type="entry name" value="Bacterial DNA polymerase III alpha subunit, thumb domain"/>
    <property type="match status" value="1"/>
</dbReference>
<evidence type="ECO:0000256" key="4">
    <source>
        <dbReference type="ARBA" id="ARBA00022705"/>
    </source>
</evidence>
<dbReference type="Pfam" id="PF07733">
    <property type="entry name" value="DNA_pol3_alpha"/>
    <property type="match status" value="1"/>
</dbReference>
<dbReference type="Gene3D" id="3.20.20.140">
    <property type="entry name" value="Metal-dependent hydrolases"/>
    <property type="match status" value="1"/>
</dbReference>
<evidence type="ECO:0000256" key="6">
    <source>
        <dbReference type="ARBA" id="ARBA00049244"/>
    </source>
</evidence>
<dbReference type="EMBL" id="CP012357">
    <property type="protein sequence ID" value="AKX33827.1"/>
    <property type="molecule type" value="Genomic_DNA"/>
</dbReference>
<feature type="domain" description="DNA polymerase helix-hairpin-helix motif" evidence="9">
    <location>
        <begin position="751"/>
        <end position="838"/>
    </location>
</feature>
<dbReference type="PANTHER" id="PTHR32294:SF0">
    <property type="entry name" value="DNA POLYMERASE III SUBUNIT ALPHA"/>
    <property type="match status" value="1"/>
</dbReference>
<evidence type="ECO:0000313" key="12">
    <source>
        <dbReference type="Proteomes" id="UP000067476"/>
    </source>
</evidence>
<dbReference type="InterPro" id="IPR004013">
    <property type="entry name" value="PHP_dom"/>
</dbReference>
<dbReference type="NCBIfam" id="TIGR00594">
    <property type="entry name" value="polc"/>
    <property type="match status" value="1"/>
</dbReference>
<feature type="domain" description="DNA polymerase III alpha subunit finger" evidence="10">
    <location>
        <begin position="512"/>
        <end position="675"/>
    </location>
</feature>
<dbReference type="InterPro" id="IPR041931">
    <property type="entry name" value="DNA_pol3_alpha_thumb_dom"/>
</dbReference>
<dbReference type="InterPro" id="IPR029460">
    <property type="entry name" value="DNAPol_HHH"/>
</dbReference>
<dbReference type="PATRIC" id="fig|216942.3.peg.161"/>
<dbReference type="InterPro" id="IPR004805">
    <property type="entry name" value="DnaE2/DnaE/PolC"/>
</dbReference>
<dbReference type="PANTHER" id="PTHR32294">
    <property type="entry name" value="DNA POLYMERASE III SUBUNIT ALPHA"/>
    <property type="match status" value="1"/>
</dbReference>
<gene>
    <name evidence="11" type="primary">dnaE</name>
    <name evidence="11" type="ORF">SLITO_v1c01610</name>
</gene>
<feature type="domain" description="Bacterial DNA polymerase III alpha subunit NTPase" evidence="8">
    <location>
        <begin position="252"/>
        <end position="509"/>
    </location>
</feature>
<dbReference type="AlphaFoldDB" id="A0A0K1W158"/>
<evidence type="ECO:0000313" key="11">
    <source>
        <dbReference type="EMBL" id="AKX33827.1"/>
    </source>
</evidence>
<reference evidence="11 12" key="1">
    <citation type="journal article" date="2015" name="Genome Announc.">
        <title>Complete Genome Sequence of Spiroplasma litorale TN-1T (DSM 21781), a Bacterium Isolated from a Green-Eyed Horsefly (Tabanus nigrovittatus).</title>
        <authorList>
            <person name="Lo W.S."/>
            <person name="Lai Y.C."/>
            <person name="Lien Y.W."/>
            <person name="Wang T.H."/>
            <person name="Kuo C.H."/>
        </authorList>
    </citation>
    <scope>NUCLEOTIDE SEQUENCE [LARGE SCALE GENOMIC DNA]</scope>
    <source>
        <strain evidence="11 12">TN-1</strain>
    </source>
</reference>
<accession>A0A0K1W158</accession>
<keyword evidence="3" id="KW-0548">Nucleotidyltransferase</keyword>
<dbReference type="InterPro" id="IPR040982">
    <property type="entry name" value="DNA_pol3_finger"/>
</dbReference>
<evidence type="ECO:0000259" key="7">
    <source>
        <dbReference type="Pfam" id="PF02811"/>
    </source>
</evidence>
<evidence type="ECO:0000256" key="1">
    <source>
        <dbReference type="ARBA" id="ARBA00012417"/>
    </source>
</evidence>
<proteinExistence type="predicted"/>
<keyword evidence="2" id="KW-0808">Transferase</keyword>
<dbReference type="STRING" id="216942.SLITO_v1c01610"/>
<dbReference type="KEGG" id="sll:SLITO_v1c01610"/>
<keyword evidence="4" id="KW-0235">DNA replication</keyword>
<sequence length="998" mass="116678">MKYCNILGVQTCYNFLDSTIKIKDYINFLVENNIKTAFYADKNIMFGALEFFEECNSKNIKPIIGLNFELDGADVYLYCKNNNGYKKVISLCTKIQENLENNIKMDFEQIEEFISNDIFWIFDPIIKQAKYYLLIKLKLEENNIFYSLSSKNTSFKDNRSIFTSKINYLYKEDFDSYKALKSINEGINYDELNIDNDKFYLDIEKISNDIDIDIHNSNIQYIIDNVIDDVVYDNKIHFLKYPNSLKMPSDSYLKFICENKLEEYVIKNNISDKNIYKKRLEKELETIFKMGFSDYFLVVNDFVIYAKENNILHGPGRGSAAGSLVSFLLEITKIDPIKYNLIFERFLNIDRVTLPDIDIDFQDDRREEIVEYLFNKYKKYHFATISTFQTIGIKNALRDCGRIFGIPVSDINEMSKNVSPNNLFDLEKAVNENITLTKFSKMYPKIFSISKKIIGLPRQSGTHAAGVVFCDEELYKVVPLKVGINGILQTQYGMNYLEKIGLIKTDILGLRNLTIIQEVIKNIEKNNKIKFNLEDINLYDEMTFQTLQNGETSGIFQLESNGMTDLVKRMKISSIEEIAITSALFRPGPQDNIDLLLNRKNKVVKTTYINESIKNILEPTYGIIVYQEQVLEIFKKVASLSYNQADIIRRAISKKNFDLIRSEKDIFIKKAEENGYSQKDSIDLWNYIEKFADYGFNKSHAIAYSIISYWMAFLKTHYKADFYCSLLNGVIRNENKTSQYIQELKKYNYNIIAPSIKNPNHIYFSKANNIFMPLGVIKYIGPEFLKKLKEIFIKDKFVFNNLLKLLTTLYKTTLTEQKYLALAYAGAFDNFQISRKSLILFKDQIFNLLRVIDNLKNNDIEILLPNFKDDKEDLLEYEKEYIGFYVSSHPIIELRKKIKNIDKLTKINALELPDMQVNILVYVDIIQIKKDKNDKEMCFLSCSDETGKIDLTIFSSIYNDIKDRIQKSGYYIFLIKSQYYKDNITFSLIDIKKEIKKV</sequence>
<evidence type="ECO:0000259" key="9">
    <source>
        <dbReference type="Pfam" id="PF14579"/>
    </source>
</evidence>
<organism evidence="11 12">
    <name type="scientific">Spiroplasma litorale</name>
    <dbReference type="NCBI Taxonomy" id="216942"/>
    <lineage>
        <taxon>Bacteria</taxon>
        <taxon>Bacillati</taxon>
        <taxon>Mycoplasmatota</taxon>
        <taxon>Mollicutes</taxon>
        <taxon>Entomoplasmatales</taxon>
        <taxon>Spiroplasmataceae</taxon>
        <taxon>Spiroplasma</taxon>
    </lineage>
</organism>
<protein>
    <recommendedName>
        <fullName evidence="1">DNA-directed DNA polymerase</fullName>
        <ecNumber evidence="1">2.7.7.7</ecNumber>
    </recommendedName>
</protein>
<dbReference type="GO" id="GO:0006260">
    <property type="term" value="P:DNA replication"/>
    <property type="evidence" value="ECO:0007669"/>
    <property type="project" value="UniProtKB-KW"/>
</dbReference>
<dbReference type="Pfam" id="PF02811">
    <property type="entry name" value="PHP"/>
    <property type="match status" value="1"/>
</dbReference>
<feature type="domain" description="PHP" evidence="7">
    <location>
        <begin position="9"/>
        <end position="101"/>
    </location>
</feature>
<keyword evidence="5" id="KW-0239">DNA-directed DNA polymerase</keyword>
<evidence type="ECO:0000259" key="8">
    <source>
        <dbReference type="Pfam" id="PF07733"/>
    </source>
</evidence>
<dbReference type="Pfam" id="PF17657">
    <property type="entry name" value="DNA_pol3_finger"/>
    <property type="match status" value="1"/>
</dbReference>
<evidence type="ECO:0000256" key="2">
    <source>
        <dbReference type="ARBA" id="ARBA00022679"/>
    </source>
</evidence>
<dbReference type="CDD" id="cd04485">
    <property type="entry name" value="DnaE_OBF"/>
    <property type="match status" value="1"/>
</dbReference>
<dbReference type="GO" id="GO:0003887">
    <property type="term" value="F:DNA-directed DNA polymerase activity"/>
    <property type="evidence" value="ECO:0007669"/>
    <property type="project" value="UniProtKB-KW"/>
</dbReference>
<dbReference type="Proteomes" id="UP000067476">
    <property type="component" value="Chromosome"/>
</dbReference>
<dbReference type="InterPro" id="IPR011708">
    <property type="entry name" value="DNA_pol3_alpha_NTPase_dom"/>
</dbReference>
<dbReference type="CDD" id="cd07431">
    <property type="entry name" value="PHP_PolIIIA"/>
    <property type="match status" value="1"/>
</dbReference>
<dbReference type="EC" id="2.7.7.7" evidence="1"/>
<dbReference type="Pfam" id="PF14579">
    <property type="entry name" value="HHH_6"/>
    <property type="match status" value="1"/>
</dbReference>
<dbReference type="GO" id="GO:0008408">
    <property type="term" value="F:3'-5' exonuclease activity"/>
    <property type="evidence" value="ECO:0007669"/>
    <property type="project" value="InterPro"/>
</dbReference>
<evidence type="ECO:0000256" key="5">
    <source>
        <dbReference type="ARBA" id="ARBA00022932"/>
    </source>
</evidence>
<dbReference type="RefSeq" id="WP_075057924.1">
    <property type="nucleotide sequence ID" value="NZ_CP012357.1"/>
</dbReference>
<name>A0A0K1W158_9MOLU</name>
<dbReference type="OrthoDB" id="9803237at2"/>
<evidence type="ECO:0000259" key="10">
    <source>
        <dbReference type="Pfam" id="PF17657"/>
    </source>
</evidence>
<comment type="catalytic activity">
    <reaction evidence="6">
        <text>DNA(n) + a 2'-deoxyribonucleoside 5'-triphosphate = DNA(n+1) + diphosphate</text>
        <dbReference type="Rhea" id="RHEA:22508"/>
        <dbReference type="Rhea" id="RHEA-COMP:17339"/>
        <dbReference type="Rhea" id="RHEA-COMP:17340"/>
        <dbReference type="ChEBI" id="CHEBI:33019"/>
        <dbReference type="ChEBI" id="CHEBI:61560"/>
        <dbReference type="ChEBI" id="CHEBI:173112"/>
        <dbReference type="EC" id="2.7.7.7"/>
    </reaction>
</comment>
<evidence type="ECO:0000256" key="3">
    <source>
        <dbReference type="ARBA" id="ARBA00022695"/>
    </source>
</evidence>